<dbReference type="AlphaFoldDB" id="A0A087VY80"/>
<dbReference type="Proteomes" id="UP000017246">
    <property type="component" value="Unassembled WGS sequence"/>
</dbReference>
<organism evidence="3 4">
    <name type="scientific">Echinococcus multilocularis</name>
    <name type="common">Fox tapeworm</name>
    <dbReference type="NCBI Taxonomy" id="6211"/>
    <lineage>
        <taxon>Eukaryota</taxon>
        <taxon>Metazoa</taxon>
        <taxon>Spiralia</taxon>
        <taxon>Lophotrochozoa</taxon>
        <taxon>Platyhelminthes</taxon>
        <taxon>Cestoda</taxon>
        <taxon>Eucestoda</taxon>
        <taxon>Cyclophyllidea</taxon>
        <taxon>Taeniidae</taxon>
        <taxon>Echinococcus</taxon>
    </lineage>
</organism>
<feature type="chain" id="PRO_5001831645" evidence="2">
    <location>
        <begin position="18"/>
        <end position="379"/>
    </location>
</feature>
<name>A0A087VY80_ECHMU</name>
<dbReference type="EMBL" id="LN902846">
    <property type="protein sequence ID" value="CDI97121.1"/>
    <property type="molecule type" value="Genomic_DNA"/>
</dbReference>
<evidence type="ECO:0000256" key="1">
    <source>
        <dbReference type="SAM" id="MobiDB-lite"/>
    </source>
</evidence>
<feature type="region of interest" description="Disordered" evidence="1">
    <location>
        <begin position="220"/>
        <end position="269"/>
    </location>
</feature>
<feature type="signal peptide" evidence="2">
    <location>
        <begin position="1"/>
        <end position="17"/>
    </location>
</feature>
<dbReference type="OMA" id="MAQHICS"/>
<feature type="compositionally biased region" description="Low complexity" evidence="1">
    <location>
        <begin position="254"/>
        <end position="263"/>
    </location>
</feature>
<feature type="compositionally biased region" description="Basic residues" evidence="1">
    <location>
        <begin position="183"/>
        <end position="196"/>
    </location>
</feature>
<sequence length="379" mass="43682">MGHLFGTFLLALNSATPEPPFTAIYVASFHLVVETHSLAEGASEWVSERAKRSLRMAQHICSRHRGQRIQKIHCDNPRSLSGCQHGHSQHQHGHHDGMNRRYGHNQCHNHGYDHCDMCRRTSMRRSGSRECRQMHQHRPQCHRYQECRHRCGRRISDSSDSDSDDSCYDYVWPGGPRAQRNGRSSRRSSRGSKRSKSLFTPMNYGHPGCQDCQQAWGDAYDAGPYQHPSQVQQKYQPLPPPQQGQGQGQPPPEQQQQQQQAQQKPPPPELEELRKNVFKGIKEFSRSLRKQQWYGDMDYVRGTRKKTIEAPRLGTALLRSLKHISTVSVRLKVFVLSSLNGPFQVSRFHLVNKFQRLTYMKICNLTSRLQISSEIKNAR</sequence>
<dbReference type="OrthoDB" id="6284853at2759"/>
<evidence type="ECO:0000313" key="4">
    <source>
        <dbReference type="Proteomes" id="UP000017246"/>
    </source>
</evidence>
<feature type="region of interest" description="Disordered" evidence="1">
    <location>
        <begin position="154"/>
        <end position="204"/>
    </location>
</feature>
<accession>A0A087VY80</accession>
<proteinExistence type="predicted"/>
<gene>
    <name evidence="3" type="ORF">EmuJ_000087800</name>
</gene>
<evidence type="ECO:0000313" key="3">
    <source>
        <dbReference type="EMBL" id="CDI97121.1"/>
    </source>
</evidence>
<keyword evidence="2" id="KW-0732">Signal</keyword>
<evidence type="ECO:0000256" key="2">
    <source>
        <dbReference type="SAM" id="SignalP"/>
    </source>
</evidence>
<protein>
    <submittedName>
        <fullName evidence="3">Expressed protein</fullName>
    </submittedName>
</protein>
<keyword evidence="4" id="KW-1185">Reference proteome</keyword>
<reference evidence="3" key="1">
    <citation type="journal article" date="2013" name="Nature">
        <title>The genomes of four tapeworm species reveal adaptations to parasitism.</title>
        <authorList>
            <person name="Tsai I.J."/>
            <person name="Zarowiecki M."/>
            <person name="Holroyd N."/>
            <person name="Garciarrubio A."/>
            <person name="Sanchez-Flores A."/>
            <person name="Brooks K.L."/>
            <person name="Tracey A."/>
            <person name="Bobes R.J."/>
            <person name="Fragoso G."/>
            <person name="Sciutto E."/>
            <person name="Aslett M."/>
            <person name="Beasley H."/>
            <person name="Bennett H.M."/>
            <person name="Cai J."/>
            <person name="Camicia F."/>
            <person name="Clark R."/>
            <person name="Cucher M."/>
            <person name="De Silva N."/>
            <person name="Day T.A."/>
            <person name="Deplazes P."/>
            <person name="Estrada K."/>
            <person name="Fernandez C."/>
            <person name="Holland P.W."/>
            <person name="Hou J."/>
            <person name="Hu S."/>
            <person name="Huckvale T."/>
            <person name="Hung S.S."/>
            <person name="Kamenetzky L."/>
            <person name="Keane J.A."/>
            <person name="Kiss F."/>
            <person name="Koziol U."/>
            <person name="Lambert O."/>
            <person name="Liu K."/>
            <person name="Luo X."/>
            <person name="Luo Y."/>
            <person name="Macchiaroli N."/>
            <person name="Nichol S."/>
            <person name="Paps J."/>
            <person name="Parkinson J."/>
            <person name="Pouchkina-Stantcheva N."/>
            <person name="Riddiford N."/>
            <person name="Rosenzvit M."/>
            <person name="Salinas G."/>
            <person name="Wasmuth J.D."/>
            <person name="Zamanian M."/>
            <person name="Zheng Y."/>
            <person name="Cai X."/>
            <person name="Soberon X."/>
            <person name="Olson P.D."/>
            <person name="Laclette J.P."/>
            <person name="Brehm K."/>
            <person name="Berriman M."/>
            <person name="Garciarrubio A."/>
            <person name="Bobes R.J."/>
            <person name="Fragoso G."/>
            <person name="Sanchez-Flores A."/>
            <person name="Estrada K."/>
            <person name="Cevallos M.A."/>
            <person name="Morett E."/>
            <person name="Gonzalez V."/>
            <person name="Portillo T."/>
            <person name="Ochoa-Leyva A."/>
            <person name="Jose M.V."/>
            <person name="Sciutto E."/>
            <person name="Landa A."/>
            <person name="Jimenez L."/>
            <person name="Valdes V."/>
            <person name="Carrero J.C."/>
            <person name="Larralde C."/>
            <person name="Morales-Montor J."/>
            <person name="Limon-Lason J."/>
            <person name="Soberon X."/>
            <person name="Laclette J.P."/>
        </authorList>
    </citation>
    <scope>NUCLEOTIDE SEQUENCE [LARGE SCALE GENOMIC DNA]</scope>
</reference>
<reference evidence="3" key="2">
    <citation type="submission" date="2015-11" db="EMBL/GenBank/DDBJ databases">
        <authorList>
            <person name="Zhang Y."/>
            <person name="Guo Z."/>
        </authorList>
    </citation>
    <scope>NUCLEOTIDE SEQUENCE</scope>
</reference>